<dbReference type="Gene3D" id="3.30.450.20">
    <property type="entry name" value="PAS domain"/>
    <property type="match status" value="1"/>
</dbReference>
<feature type="transmembrane region" description="Helical" evidence="3">
    <location>
        <begin position="300"/>
        <end position="322"/>
    </location>
</feature>
<keyword evidence="3" id="KW-0812">Transmembrane</keyword>
<dbReference type="InterPro" id="IPR043128">
    <property type="entry name" value="Rev_trsase/Diguanyl_cyclase"/>
</dbReference>
<dbReference type="SUPFAM" id="SSF55073">
    <property type="entry name" value="Nucleotide cyclase"/>
    <property type="match status" value="1"/>
</dbReference>
<keyword evidence="5" id="KW-0808">Transferase</keyword>
<evidence type="ECO:0000313" key="6">
    <source>
        <dbReference type="Proteomes" id="UP001273505"/>
    </source>
</evidence>
<dbReference type="SMART" id="SM00267">
    <property type="entry name" value="GGDEF"/>
    <property type="match status" value="1"/>
</dbReference>
<protein>
    <recommendedName>
        <fullName evidence="1">diguanylate cyclase</fullName>
        <ecNumber evidence="1">2.7.7.65</ecNumber>
    </recommendedName>
</protein>
<dbReference type="PANTHER" id="PTHR45138:SF9">
    <property type="entry name" value="DIGUANYLATE CYCLASE DGCM-RELATED"/>
    <property type="match status" value="1"/>
</dbReference>
<dbReference type="Gene3D" id="3.30.70.270">
    <property type="match status" value="1"/>
</dbReference>
<dbReference type="NCBIfam" id="TIGR00254">
    <property type="entry name" value="GGDEF"/>
    <property type="match status" value="1"/>
</dbReference>
<proteinExistence type="predicted"/>
<evidence type="ECO:0000256" key="1">
    <source>
        <dbReference type="ARBA" id="ARBA00012528"/>
    </source>
</evidence>
<keyword evidence="3" id="KW-1133">Transmembrane helix</keyword>
<organism evidence="5 6">
    <name type="scientific">Gilvimarinus gilvus</name>
    <dbReference type="NCBI Taxonomy" id="3058038"/>
    <lineage>
        <taxon>Bacteria</taxon>
        <taxon>Pseudomonadati</taxon>
        <taxon>Pseudomonadota</taxon>
        <taxon>Gammaproteobacteria</taxon>
        <taxon>Cellvibrionales</taxon>
        <taxon>Cellvibrionaceae</taxon>
        <taxon>Gilvimarinus</taxon>
    </lineage>
</organism>
<dbReference type="InterPro" id="IPR050469">
    <property type="entry name" value="Diguanylate_Cyclase"/>
</dbReference>
<dbReference type="Proteomes" id="UP001273505">
    <property type="component" value="Unassembled WGS sequence"/>
</dbReference>
<dbReference type="PROSITE" id="PS50887">
    <property type="entry name" value="GGDEF"/>
    <property type="match status" value="1"/>
</dbReference>
<reference evidence="5 6" key="1">
    <citation type="submission" date="2023-11" db="EMBL/GenBank/DDBJ databases">
        <title>Gilvimarinus fulvus sp. nov., isolated from the surface of Kelp.</title>
        <authorList>
            <person name="Sun Y.Y."/>
            <person name="Gong Y."/>
            <person name="Du Z.J."/>
        </authorList>
    </citation>
    <scope>NUCLEOTIDE SEQUENCE [LARGE SCALE GENOMIC DNA]</scope>
    <source>
        <strain evidence="5 6">SDUM040013</strain>
    </source>
</reference>
<keyword evidence="3" id="KW-0472">Membrane</keyword>
<keyword evidence="5" id="KW-0548">Nucleotidyltransferase</keyword>
<dbReference type="EC" id="2.7.7.65" evidence="1"/>
<dbReference type="InterPro" id="IPR029787">
    <property type="entry name" value="Nucleotide_cyclase"/>
</dbReference>
<comment type="catalytic activity">
    <reaction evidence="2">
        <text>2 GTP = 3',3'-c-di-GMP + 2 diphosphate</text>
        <dbReference type="Rhea" id="RHEA:24898"/>
        <dbReference type="ChEBI" id="CHEBI:33019"/>
        <dbReference type="ChEBI" id="CHEBI:37565"/>
        <dbReference type="ChEBI" id="CHEBI:58805"/>
        <dbReference type="EC" id="2.7.7.65"/>
    </reaction>
</comment>
<evidence type="ECO:0000256" key="2">
    <source>
        <dbReference type="ARBA" id="ARBA00034247"/>
    </source>
</evidence>
<dbReference type="GO" id="GO:0052621">
    <property type="term" value="F:diguanylate cyclase activity"/>
    <property type="evidence" value="ECO:0007669"/>
    <property type="project" value="UniProtKB-EC"/>
</dbReference>
<dbReference type="CDD" id="cd01949">
    <property type="entry name" value="GGDEF"/>
    <property type="match status" value="1"/>
</dbReference>
<dbReference type="PANTHER" id="PTHR45138">
    <property type="entry name" value="REGULATORY COMPONENTS OF SENSORY TRANSDUCTION SYSTEM"/>
    <property type="match status" value="1"/>
</dbReference>
<dbReference type="RefSeq" id="WP_302722342.1">
    <property type="nucleotide sequence ID" value="NZ_JAULRU010000520.1"/>
</dbReference>
<evidence type="ECO:0000313" key="5">
    <source>
        <dbReference type="EMBL" id="MDX6851471.1"/>
    </source>
</evidence>
<sequence length="522" mass="57960">MLVGGWASHLLVERFAASELTRQQNTVKRQANIFAQLAEKELLAADKLAVALSQDTAIINHQRTMNEYASRFADMTFGERKAFLEANPTAASANDLVTRLLQNLDLMSLFVLDASGNCIATAYTQIDGEAQPVGCLGENYQSREYFSQARLNGSGHQFAVGKRVPLPSLFFSYASYANGEFLGAAVVRLDAPNLLSQLPLSTTRTWITDRNGMVISSTTPSDVMQQLGARLYAPVSEAILEATYRLDQHRQVALVEDLHYPEDWDVWQLESERLFIASAPIGQLELTVWHSASIANFLQLYHRSGILALTVLVLGVLLILIVERVIDAHQRRMTHLRALADAHQSLEQVSSRLLNIAISDNLTQLSSRVYFFQRLEEEIARVHRESEQLVLLQLDIDNFKIINDTHGHPAGDEVIRTMAAICREQTRKADLLGRVGGEEFAIGLIECRINTAQTIAQNICDACANKAVEYEGKVLHFTCSIGLAELQPKQNIGELIRQADKALYVAKEAGRNCVRVSGVDTD</sequence>
<evidence type="ECO:0000259" key="4">
    <source>
        <dbReference type="PROSITE" id="PS50887"/>
    </source>
</evidence>
<comment type="caution">
    <text evidence="5">The sequence shown here is derived from an EMBL/GenBank/DDBJ whole genome shotgun (WGS) entry which is preliminary data.</text>
</comment>
<gene>
    <name evidence="5" type="ORF">SCD92_19030</name>
</gene>
<evidence type="ECO:0000256" key="3">
    <source>
        <dbReference type="SAM" id="Phobius"/>
    </source>
</evidence>
<name>A0ABU4S4Z5_9GAMM</name>
<accession>A0ABU4S4Z5</accession>
<feature type="domain" description="GGDEF" evidence="4">
    <location>
        <begin position="387"/>
        <end position="519"/>
    </location>
</feature>
<keyword evidence="6" id="KW-1185">Reference proteome</keyword>
<dbReference type="EMBL" id="JAXAFO010000063">
    <property type="protein sequence ID" value="MDX6851471.1"/>
    <property type="molecule type" value="Genomic_DNA"/>
</dbReference>
<dbReference type="InterPro" id="IPR000160">
    <property type="entry name" value="GGDEF_dom"/>
</dbReference>
<dbReference type="Pfam" id="PF00990">
    <property type="entry name" value="GGDEF"/>
    <property type="match status" value="1"/>
</dbReference>